<gene>
    <name evidence="1" type="ORF">C9I88_09920</name>
</gene>
<dbReference type="AlphaFoldDB" id="A0A2T3MLB0"/>
<dbReference type="Proteomes" id="UP000241954">
    <property type="component" value="Unassembled WGS sequence"/>
</dbReference>
<accession>A0A2T3MLB0</accession>
<organism evidence="1 2">
    <name type="scientific">Photobacterium iliopiscarium</name>
    <dbReference type="NCBI Taxonomy" id="56192"/>
    <lineage>
        <taxon>Bacteria</taxon>
        <taxon>Pseudomonadati</taxon>
        <taxon>Pseudomonadota</taxon>
        <taxon>Gammaproteobacteria</taxon>
        <taxon>Vibrionales</taxon>
        <taxon>Vibrionaceae</taxon>
        <taxon>Photobacterium</taxon>
    </lineage>
</organism>
<dbReference type="GeneID" id="93548752"/>
<dbReference type="RefSeq" id="WP_107237287.1">
    <property type="nucleotide sequence ID" value="NZ_PYLU01000008.1"/>
</dbReference>
<reference evidence="1 2" key="1">
    <citation type="submission" date="2018-01" db="EMBL/GenBank/DDBJ databases">
        <title>Whole genome sequencing of Histamine producing bacteria.</title>
        <authorList>
            <person name="Butler K."/>
        </authorList>
    </citation>
    <scope>NUCLEOTIDE SEQUENCE [LARGE SCALE GENOMIC DNA]</scope>
    <source>
        <strain evidence="1 2">NCIMB 13481</strain>
    </source>
</reference>
<sequence>MLITFSSKAHNDVTMFGDIAQSFIKMMGYTTEIPGAITAEDVNSALANLEKNLAVAAAADQQQIAQDKQQAVDIDDEDEKESEIKITVRAIPLIELLKAAISAKSYVMWQ</sequence>
<dbReference type="InterPro" id="IPR014991">
    <property type="entry name" value="DUF1840"/>
</dbReference>
<dbReference type="OrthoDB" id="5625523at2"/>
<dbReference type="Pfam" id="PF08895">
    <property type="entry name" value="DUF1840"/>
    <property type="match status" value="1"/>
</dbReference>
<evidence type="ECO:0000313" key="1">
    <source>
        <dbReference type="EMBL" id="PSV97096.1"/>
    </source>
</evidence>
<proteinExistence type="predicted"/>
<comment type="caution">
    <text evidence="1">The sequence shown here is derived from an EMBL/GenBank/DDBJ whole genome shotgun (WGS) entry which is preliminary data.</text>
</comment>
<protein>
    <submittedName>
        <fullName evidence="1">DUF1840 domain-containing protein</fullName>
    </submittedName>
</protein>
<evidence type="ECO:0000313" key="2">
    <source>
        <dbReference type="Proteomes" id="UP000241954"/>
    </source>
</evidence>
<dbReference type="EMBL" id="PYLW01000008">
    <property type="protein sequence ID" value="PSV97096.1"/>
    <property type="molecule type" value="Genomic_DNA"/>
</dbReference>
<name>A0A2T3MLB0_9GAMM</name>